<dbReference type="EC" id="2.7.1.36" evidence="3 18"/>
<evidence type="ECO:0000256" key="9">
    <source>
        <dbReference type="ARBA" id="ARBA00022777"/>
    </source>
</evidence>
<evidence type="ECO:0000256" key="2">
    <source>
        <dbReference type="ARBA" id="ARBA00006495"/>
    </source>
</evidence>
<feature type="domain" description="GHMP kinase C-terminal" evidence="20">
    <location>
        <begin position="294"/>
        <end position="370"/>
    </location>
</feature>
<keyword evidence="4 18" id="KW-0963">Cytoplasm</keyword>
<evidence type="ECO:0000256" key="4">
    <source>
        <dbReference type="ARBA" id="ARBA00022490"/>
    </source>
</evidence>
<dbReference type="InterPro" id="IPR036554">
    <property type="entry name" value="GHMP_kinase_C_sf"/>
</dbReference>
<dbReference type="GO" id="GO:0004496">
    <property type="term" value="F:mevalonate kinase activity"/>
    <property type="evidence" value="ECO:0007669"/>
    <property type="project" value="UniProtKB-EC"/>
</dbReference>
<keyword evidence="15 18" id="KW-1207">Sterol metabolism</keyword>
<dbReference type="OrthoDB" id="1652964at2759"/>
<reference evidence="21" key="1">
    <citation type="submission" date="2022-01" db="EMBL/GenBank/DDBJ databases">
        <authorList>
            <person name="Braso-Vives M."/>
        </authorList>
    </citation>
    <scope>NUCLEOTIDE SEQUENCE</scope>
</reference>
<dbReference type="InterPro" id="IPR006205">
    <property type="entry name" value="Mev_gal_kin"/>
</dbReference>
<evidence type="ECO:0000313" key="22">
    <source>
        <dbReference type="Proteomes" id="UP000838412"/>
    </source>
</evidence>
<dbReference type="SUPFAM" id="SSF55060">
    <property type="entry name" value="GHMP Kinase, C-terminal domain"/>
    <property type="match status" value="1"/>
</dbReference>
<dbReference type="PRINTS" id="PR00959">
    <property type="entry name" value="MEVGALKINASE"/>
</dbReference>
<gene>
    <name evidence="21" type="primary">MVK</name>
    <name evidence="21" type="ORF">BLAG_LOCUS1378</name>
</gene>
<dbReference type="FunFam" id="3.30.230.10:FF:000027">
    <property type="entry name" value="Mevalonate kinase"/>
    <property type="match status" value="1"/>
</dbReference>
<dbReference type="EMBL" id="OV696686">
    <property type="protein sequence ID" value="CAH1231994.1"/>
    <property type="molecule type" value="Genomic_DNA"/>
</dbReference>
<dbReference type="InterPro" id="IPR014721">
    <property type="entry name" value="Ribsml_uS5_D2-typ_fold_subgr"/>
</dbReference>
<dbReference type="PANTHER" id="PTHR43290:SF2">
    <property type="entry name" value="MEVALONATE KINASE"/>
    <property type="match status" value="1"/>
</dbReference>
<accession>A0A8J9VAS4</accession>
<dbReference type="NCBIfam" id="TIGR00549">
    <property type="entry name" value="mevalon_kin"/>
    <property type="match status" value="1"/>
</dbReference>
<proteinExistence type="inferred from homology"/>
<dbReference type="Gene3D" id="3.30.230.10">
    <property type="match status" value="1"/>
</dbReference>
<dbReference type="SUPFAM" id="SSF54211">
    <property type="entry name" value="Ribosomal protein S5 domain 2-like"/>
    <property type="match status" value="1"/>
</dbReference>
<evidence type="ECO:0000256" key="14">
    <source>
        <dbReference type="ARBA" id="ARBA00023098"/>
    </source>
</evidence>
<evidence type="ECO:0000256" key="5">
    <source>
        <dbReference type="ARBA" id="ARBA00022516"/>
    </source>
</evidence>
<keyword evidence="11" id="KW-0460">Magnesium</keyword>
<name>A0A8J9VAS4_BRALA</name>
<dbReference type="InterPro" id="IPR020568">
    <property type="entry name" value="Ribosomal_Su5_D2-typ_SF"/>
</dbReference>
<evidence type="ECO:0000256" key="3">
    <source>
        <dbReference type="ARBA" id="ARBA00012103"/>
    </source>
</evidence>
<dbReference type="Pfam" id="PF00288">
    <property type="entry name" value="GHMP_kinases_N"/>
    <property type="match status" value="1"/>
</dbReference>
<dbReference type="PROSITE" id="PS00627">
    <property type="entry name" value="GHMP_KINASES_ATP"/>
    <property type="match status" value="1"/>
</dbReference>
<dbReference type="GO" id="GO:0005829">
    <property type="term" value="C:cytosol"/>
    <property type="evidence" value="ECO:0007669"/>
    <property type="project" value="TreeGrafter"/>
</dbReference>
<evidence type="ECO:0000256" key="17">
    <source>
        <dbReference type="ARBA" id="ARBA00029438"/>
    </source>
</evidence>
<evidence type="ECO:0000256" key="10">
    <source>
        <dbReference type="ARBA" id="ARBA00022840"/>
    </source>
</evidence>
<evidence type="ECO:0000313" key="21">
    <source>
        <dbReference type="EMBL" id="CAH1231994.1"/>
    </source>
</evidence>
<evidence type="ECO:0000256" key="12">
    <source>
        <dbReference type="ARBA" id="ARBA00022955"/>
    </source>
</evidence>
<dbReference type="InterPro" id="IPR013750">
    <property type="entry name" value="GHMP_kinase_C_dom"/>
</dbReference>
<keyword evidence="7" id="KW-0479">Metal-binding</keyword>
<keyword evidence="12 18" id="KW-0752">Steroid biosynthesis</keyword>
<comment type="similarity">
    <text evidence="2 18">Belongs to the GHMP kinase family. Mevalonate kinase subfamily.</text>
</comment>
<evidence type="ECO:0000256" key="13">
    <source>
        <dbReference type="ARBA" id="ARBA00023011"/>
    </source>
</evidence>
<dbReference type="GO" id="GO:0046872">
    <property type="term" value="F:metal ion binding"/>
    <property type="evidence" value="ECO:0007669"/>
    <property type="project" value="UniProtKB-KW"/>
</dbReference>
<dbReference type="Gene3D" id="3.30.70.890">
    <property type="entry name" value="GHMP kinase, C-terminal domain"/>
    <property type="match status" value="1"/>
</dbReference>
<comment type="catalytic activity">
    <reaction evidence="18">
        <text>(R)-mevalonate + ATP = (R)-5-phosphomevalonate + ADP + H(+)</text>
        <dbReference type="Rhea" id="RHEA:17065"/>
        <dbReference type="ChEBI" id="CHEBI:15378"/>
        <dbReference type="ChEBI" id="CHEBI:30616"/>
        <dbReference type="ChEBI" id="CHEBI:36464"/>
        <dbReference type="ChEBI" id="CHEBI:58146"/>
        <dbReference type="ChEBI" id="CHEBI:456216"/>
        <dbReference type="EC" id="2.7.1.36"/>
    </reaction>
</comment>
<keyword evidence="8 18" id="KW-0547">Nucleotide-binding</keyword>
<protein>
    <recommendedName>
        <fullName evidence="3 18">Mevalonate kinase</fullName>
        <shortName evidence="18">MK</shortName>
        <ecNumber evidence="3 18">2.7.1.36</ecNumber>
    </recommendedName>
</protein>
<evidence type="ECO:0000259" key="20">
    <source>
        <dbReference type="Pfam" id="PF08544"/>
    </source>
</evidence>
<dbReference type="AlphaFoldDB" id="A0A8J9VAS4"/>
<keyword evidence="22" id="KW-1185">Reference proteome</keyword>
<feature type="domain" description="GHMP kinase N-terminal" evidence="19">
    <location>
        <begin position="129"/>
        <end position="215"/>
    </location>
</feature>
<dbReference type="Proteomes" id="UP000838412">
    <property type="component" value="Chromosome 1"/>
</dbReference>
<dbReference type="Pfam" id="PF08544">
    <property type="entry name" value="GHMP_kinases_C"/>
    <property type="match status" value="1"/>
</dbReference>
<evidence type="ECO:0000259" key="19">
    <source>
        <dbReference type="Pfam" id="PF00288"/>
    </source>
</evidence>
<dbReference type="GO" id="GO:0006695">
    <property type="term" value="P:cholesterol biosynthetic process"/>
    <property type="evidence" value="ECO:0007669"/>
    <property type="project" value="TreeGrafter"/>
</dbReference>
<keyword evidence="5 18" id="KW-0444">Lipid biosynthesis</keyword>
<evidence type="ECO:0000256" key="1">
    <source>
        <dbReference type="ARBA" id="ARBA00004496"/>
    </source>
</evidence>
<evidence type="ECO:0000256" key="8">
    <source>
        <dbReference type="ARBA" id="ARBA00022741"/>
    </source>
</evidence>
<evidence type="ECO:0000256" key="18">
    <source>
        <dbReference type="RuleBase" id="RU363087"/>
    </source>
</evidence>
<keyword evidence="14 18" id="KW-0443">Lipid metabolism</keyword>
<organism evidence="21 22">
    <name type="scientific">Branchiostoma lanceolatum</name>
    <name type="common">Common lancelet</name>
    <name type="synonym">Amphioxus lanceolatum</name>
    <dbReference type="NCBI Taxonomy" id="7740"/>
    <lineage>
        <taxon>Eukaryota</taxon>
        <taxon>Metazoa</taxon>
        <taxon>Chordata</taxon>
        <taxon>Cephalochordata</taxon>
        <taxon>Leptocardii</taxon>
        <taxon>Amphioxiformes</taxon>
        <taxon>Branchiostomatidae</taxon>
        <taxon>Branchiostoma</taxon>
    </lineage>
</organism>
<dbReference type="InterPro" id="IPR006204">
    <property type="entry name" value="GHMP_kinase_N_dom"/>
</dbReference>
<dbReference type="GO" id="GO:0019287">
    <property type="term" value="P:isopentenyl diphosphate biosynthetic process, mevalonate pathway"/>
    <property type="evidence" value="ECO:0007669"/>
    <property type="project" value="UniProtKB-UniPathway"/>
</dbReference>
<keyword evidence="13 18" id="KW-0756">Sterol biosynthesis</keyword>
<evidence type="ECO:0000256" key="16">
    <source>
        <dbReference type="ARBA" id="ARBA00023221"/>
    </source>
</evidence>
<evidence type="ECO:0000256" key="15">
    <source>
        <dbReference type="ARBA" id="ARBA00023166"/>
    </source>
</evidence>
<comment type="subcellular location">
    <subcellularLocation>
        <location evidence="1 18">Cytoplasm</location>
    </subcellularLocation>
</comment>
<evidence type="ECO:0000256" key="6">
    <source>
        <dbReference type="ARBA" id="ARBA00022679"/>
    </source>
</evidence>
<dbReference type="PANTHER" id="PTHR43290">
    <property type="entry name" value="MEVALONATE KINASE"/>
    <property type="match status" value="1"/>
</dbReference>
<sequence>MSDPEIVVSAPGKVILFGEHAVVYGRKAIAASLDLRTHLKIHLSPDSTSVTLELPDIHLSRTWQVADLAAARPTGDADLKNPSPPSEQYLAALHRLAGTDTDHTDTRSLALLAFLYMYTSIHSTARTCPAGRFHASSQLPPGAGLGSSAAYCTALAAGLLTMCDVITRHEGKNDGTGTTWSKENLEVINAWAFQGERLIHGNPSGIDNSVSTFGGAISFKSGEISALKSVAQLKILLVNTKVPRSTKVLVQGVKDRYNRLPAIIEPILNSLEEISGTCERVLQDLGGHPVEIQENTQEKNYHVLEELVDICQSLLNALGVGHPSLDQVSSVTAKHGLHSKLTGAGGGGCALVLLRPDTAPEVVDNVKTELKDCGFDVWETSIGATGVSQHSQPK</sequence>
<evidence type="ECO:0000256" key="11">
    <source>
        <dbReference type="ARBA" id="ARBA00022842"/>
    </source>
</evidence>
<dbReference type="FunFam" id="3.30.70.890:FF:000003">
    <property type="entry name" value="Mevalonate kinase"/>
    <property type="match status" value="1"/>
</dbReference>
<dbReference type="InterPro" id="IPR006203">
    <property type="entry name" value="GHMP_knse_ATP-bd_CS"/>
</dbReference>
<dbReference type="UniPathway" id="UPA00057">
    <property type="reaction ID" value="UER00098"/>
</dbReference>
<evidence type="ECO:0000256" key="7">
    <source>
        <dbReference type="ARBA" id="ARBA00022723"/>
    </source>
</evidence>
<dbReference type="GO" id="GO:0005524">
    <property type="term" value="F:ATP binding"/>
    <property type="evidence" value="ECO:0007669"/>
    <property type="project" value="UniProtKB-KW"/>
</dbReference>
<comment type="pathway">
    <text evidence="17 18">Isoprenoid biosynthesis; isopentenyl diphosphate biosynthesis via mevalonate pathway; isopentenyl diphosphate from (R)-mevalonate: step 1/3.</text>
</comment>
<keyword evidence="10 18" id="KW-0067">ATP-binding</keyword>
<keyword evidence="9 18" id="KW-0418">Kinase</keyword>
<keyword evidence="6 18" id="KW-0808">Transferase</keyword>
<keyword evidence="16 18" id="KW-0753">Steroid metabolism</keyword>